<accession>A0A2I0VEH1</accession>
<reference evidence="8 9" key="1">
    <citation type="journal article" date="2016" name="Sci. Rep.">
        <title>The Dendrobium catenatum Lindl. genome sequence provides insights into polysaccharide synthase, floral development and adaptive evolution.</title>
        <authorList>
            <person name="Zhang G.Q."/>
            <person name="Xu Q."/>
            <person name="Bian C."/>
            <person name="Tsai W.C."/>
            <person name="Yeh C.M."/>
            <person name="Liu K.W."/>
            <person name="Yoshida K."/>
            <person name="Zhang L.S."/>
            <person name="Chang S.B."/>
            <person name="Chen F."/>
            <person name="Shi Y."/>
            <person name="Su Y.Y."/>
            <person name="Zhang Y.Q."/>
            <person name="Chen L.J."/>
            <person name="Yin Y."/>
            <person name="Lin M."/>
            <person name="Huang H."/>
            <person name="Deng H."/>
            <person name="Wang Z.W."/>
            <person name="Zhu S.L."/>
            <person name="Zhao X."/>
            <person name="Deng C."/>
            <person name="Niu S.C."/>
            <person name="Huang J."/>
            <person name="Wang M."/>
            <person name="Liu G.H."/>
            <person name="Yang H.J."/>
            <person name="Xiao X.J."/>
            <person name="Hsiao Y.Y."/>
            <person name="Wu W.L."/>
            <person name="Chen Y.Y."/>
            <person name="Mitsuda N."/>
            <person name="Ohme-Takagi M."/>
            <person name="Luo Y.B."/>
            <person name="Van de Peer Y."/>
            <person name="Liu Z.J."/>
        </authorList>
    </citation>
    <scope>NUCLEOTIDE SEQUENCE [LARGE SCALE GENOMIC DNA]</scope>
    <source>
        <tissue evidence="8">The whole plant</tissue>
    </source>
</reference>
<gene>
    <name evidence="8" type="ORF">MA16_Dca026321</name>
</gene>
<evidence type="ECO:0000256" key="1">
    <source>
        <dbReference type="ARBA" id="ARBA00004123"/>
    </source>
</evidence>
<evidence type="ECO:0000256" key="6">
    <source>
        <dbReference type="RuleBase" id="RU367028"/>
    </source>
</evidence>
<keyword evidence="4 6" id="KW-0804">Transcription</keyword>
<dbReference type="InterPro" id="IPR038933">
    <property type="entry name" value="Ovate"/>
</dbReference>
<evidence type="ECO:0000259" key="7">
    <source>
        <dbReference type="PROSITE" id="PS51754"/>
    </source>
</evidence>
<proteinExistence type="predicted"/>
<evidence type="ECO:0000256" key="5">
    <source>
        <dbReference type="ARBA" id="ARBA00023242"/>
    </source>
</evidence>
<keyword evidence="2 6" id="KW-0678">Repressor</keyword>
<evidence type="ECO:0000313" key="8">
    <source>
        <dbReference type="EMBL" id="PKU61816.1"/>
    </source>
</evidence>
<dbReference type="Proteomes" id="UP000233837">
    <property type="component" value="Unassembled WGS sequence"/>
</dbReference>
<reference evidence="8 9" key="2">
    <citation type="journal article" date="2017" name="Nature">
        <title>The Apostasia genome and the evolution of orchids.</title>
        <authorList>
            <person name="Zhang G.Q."/>
            <person name="Liu K.W."/>
            <person name="Li Z."/>
            <person name="Lohaus R."/>
            <person name="Hsiao Y.Y."/>
            <person name="Niu S.C."/>
            <person name="Wang J.Y."/>
            <person name="Lin Y.C."/>
            <person name="Xu Q."/>
            <person name="Chen L.J."/>
            <person name="Yoshida K."/>
            <person name="Fujiwara S."/>
            <person name="Wang Z.W."/>
            <person name="Zhang Y.Q."/>
            <person name="Mitsuda N."/>
            <person name="Wang M."/>
            <person name="Liu G.H."/>
            <person name="Pecoraro L."/>
            <person name="Huang H.X."/>
            <person name="Xiao X.J."/>
            <person name="Lin M."/>
            <person name="Wu X.Y."/>
            <person name="Wu W.L."/>
            <person name="Chen Y.Y."/>
            <person name="Chang S.B."/>
            <person name="Sakamoto S."/>
            <person name="Ohme-Takagi M."/>
            <person name="Yagi M."/>
            <person name="Zeng S.J."/>
            <person name="Shen C.Y."/>
            <person name="Yeh C.M."/>
            <person name="Luo Y.B."/>
            <person name="Tsai W.C."/>
            <person name="Van de Peer Y."/>
            <person name="Liu Z.J."/>
        </authorList>
    </citation>
    <scope>NUCLEOTIDE SEQUENCE [LARGE SCALE GENOMIC DNA]</scope>
    <source>
        <tissue evidence="8">The whole plant</tissue>
    </source>
</reference>
<dbReference type="GO" id="GO:0005634">
    <property type="term" value="C:nucleus"/>
    <property type="evidence" value="ECO:0007669"/>
    <property type="project" value="UniProtKB-SubCell"/>
</dbReference>
<organism evidence="8 9">
    <name type="scientific">Dendrobium catenatum</name>
    <dbReference type="NCBI Taxonomy" id="906689"/>
    <lineage>
        <taxon>Eukaryota</taxon>
        <taxon>Viridiplantae</taxon>
        <taxon>Streptophyta</taxon>
        <taxon>Embryophyta</taxon>
        <taxon>Tracheophyta</taxon>
        <taxon>Spermatophyta</taxon>
        <taxon>Magnoliopsida</taxon>
        <taxon>Liliopsida</taxon>
        <taxon>Asparagales</taxon>
        <taxon>Orchidaceae</taxon>
        <taxon>Epidendroideae</taxon>
        <taxon>Malaxideae</taxon>
        <taxon>Dendrobiinae</taxon>
        <taxon>Dendrobium</taxon>
    </lineage>
</organism>
<dbReference type="GO" id="GO:0045892">
    <property type="term" value="P:negative regulation of DNA-templated transcription"/>
    <property type="evidence" value="ECO:0007669"/>
    <property type="project" value="UniProtKB-UniRule"/>
</dbReference>
<feature type="domain" description="OVATE" evidence="7">
    <location>
        <begin position="1"/>
        <end position="56"/>
    </location>
</feature>
<dbReference type="InterPro" id="IPR006458">
    <property type="entry name" value="Ovate_C"/>
</dbReference>
<protein>
    <recommendedName>
        <fullName evidence="6">Transcription repressor</fullName>
    </recommendedName>
    <alternativeName>
        <fullName evidence="6">Ovate family protein</fullName>
    </alternativeName>
</protein>
<dbReference type="SMR" id="A0A2I0VEH1"/>
<dbReference type="Pfam" id="PF04844">
    <property type="entry name" value="Ovate"/>
    <property type="match status" value="1"/>
</dbReference>
<keyword evidence="3 6" id="KW-0805">Transcription regulation</keyword>
<comment type="subcellular location">
    <subcellularLocation>
        <location evidence="1 6">Nucleus</location>
    </subcellularLocation>
</comment>
<name>A0A2I0VEH1_9ASPA</name>
<dbReference type="EMBL" id="KZ503728">
    <property type="protein sequence ID" value="PKU61816.1"/>
    <property type="molecule type" value="Genomic_DNA"/>
</dbReference>
<evidence type="ECO:0000256" key="4">
    <source>
        <dbReference type="ARBA" id="ARBA00023163"/>
    </source>
</evidence>
<comment type="function">
    <text evidence="6">Transcriptional repressor that regulates multiple aspects of plant growth and development.</text>
</comment>
<evidence type="ECO:0000256" key="2">
    <source>
        <dbReference type="ARBA" id="ARBA00022491"/>
    </source>
</evidence>
<keyword evidence="5 6" id="KW-0539">Nucleus</keyword>
<keyword evidence="9" id="KW-1185">Reference proteome</keyword>
<evidence type="ECO:0000256" key="3">
    <source>
        <dbReference type="ARBA" id="ARBA00023015"/>
    </source>
</evidence>
<evidence type="ECO:0000313" key="9">
    <source>
        <dbReference type="Proteomes" id="UP000233837"/>
    </source>
</evidence>
<sequence length="56" mass="6680">MKDSVDLLSDFRQTMLQMIVEKEIVDVQELWELLQQFLTLNSPRYHGIILRVFGEI</sequence>
<dbReference type="AlphaFoldDB" id="A0A2I0VEH1"/>
<dbReference type="NCBIfam" id="TIGR01568">
    <property type="entry name" value="A_thal_3678"/>
    <property type="match status" value="1"/>
</dbReference>
<dbReference type="PROSITE" id="PS51754">
    <property type="entry name" value="OVATE"/>
    <property type="match status" value="1"/>
</dbReference>
<dbReference type="PANTHER" id="PTHR33057:SF70">
    <property type="entry name" value="TRANSCRIPTION REPRESSOR-RELATED"/>
    <property type="match status" value="1"/>
</dbReference>
<dbReference type="PANTHER" id="PTHR33057">
    <property type="entry name" value="TRANSCRIPTION REPRESSOR OFP7-RELATED"/>
    <property type="match status" value="1"/>
</dbReference>